<reference evidence="2" key="1">
    <citation type="journal article" date="2017" name="Nat. Ecol. Evol.">
        <title>Genome expansion and lineage-specific genetic innovations in the forest pathogenic fungi Armillaria.</title>
        <authorList>
            <person name="Sipos G."/>
            <person name="Prasanna A.N."/>
            <person name="Walter M.C."/>
            <person name="O'Connor E."/>
            <person name="Balint B."/>
            <person name="Krizsan K."/>
            <person name="Kiss B."/>
            <person name="Hess J."/>
            <person name="Varga T."/>
            <person name="Slot J."/>
            <person name="Riley R."/>
            <person name="Boka B."/>
            <person name="Rigling D."/>
            <person name="Barry K."/>
            <person name="Lee J."/>
            <person name="Mihaltcheva S."/>
            <person name="LaButti K."/>
            <person name="Lipzen A."/>
            <person name="Waldron R."/>
            <person name="Moloney N.M."/>
            <person name="Sperisen C."/>
            <person name="Kredics L."/>
            <person name="Vagvoelgyi C."/>
            <person name="Patrignani A."/>
            <person name="Fitzpatrick D."/>
            <person name="Nagy I."/>
            <person name="Doyle S."/>
            <person name="Anderson J.B."/>
            <person name="Grigoriev I.V."/>
            <person name="Gueldener U."/>
            <person name="Muensterkoetter M."/>
            <person name="Nagy L.G."/>
        </authorList>
    </citation>
    <scope>NUCLEOTIDE SEQUENCE [LARGE SCALE GENOMIC DNA]</scope>
    <source>
        <strain evidence="2">C18/9</strain>
    </source>
</reference>
<name>A0A284R272_ARMOS</name>
<dbReference type="InterPro" id="IPR059179">
    <property type="entry name" value="MLKL-like_MCAfunc"/>
</dbReference>
<proteinExistence type="predicted"/>
<protein>
    <submittedName>
        <fullName evidence="1">Uncharacterized protein</fullName>
    </submittedName>
</protein>
<evidence type="ECO:0000313" key="2">
    <source>
        <dbReference type="Proteomes" id="UP000219338"/>
    </source>
</evidence>
<evidence type="ECO:0000313" key="1">
    <source>
        <dbReference type="EMBL" id="SJL02817.1"/>
    </source>
</evidence>
<sequence>MSALNACLKVAQIAEASSVPYLENVAKVAVVIFELLEKKGKNKEDAKELCESIANTIVVIDTLVRMQGERGAPYFMGICGEMDGYLQGMAQDLKDTKRKRRGIKGVFSVDEYRDAIQAYRKRVDDLKMDFLIHVTGDCLLEVMQMHCLLKDVMAQTLLRHSEEDSVIRIPKKTVATSAFFFFKPQPALPFASFNLSGI</sequence>
<dbReference type="OMA" id="GICGEMD"/>
<dbReference type="AlphaFoldDB" id="A0A284R272"/>
<gene>
    <name evidence="1" type="ORF">ARMOST_06155</name>
</gene>
<dbReference type="EMBL" id="FUEG01000004">
    <property type="protein sequence ID" value="SJL02817.1"/>
    <property type="molecule type" value="Genomic_DNA"/>
</dbReference>
<dbReference type="Gene3D" id="1.20.930.20">
    <property type="entry name" value="Adaptor protein Cbl, N-terminal domain"/>
    <property type="match status" value="1"/>
</dbReference>
<accession>A0A284R272</accession>
<dbReference type="CDD" id="cd21037">
    <property type="entry name" value="MLKL_NTD"/>
    <property type="match status" value="1"/>
</dbReference>
<dbReference type="OrthoDB" id="2854096at2759"/>
<dbReference type="Proteomes" id="UP000219338">
    <property type="component" value="Unassembled WGS sequence"/>
</dbReference>
<keyword evidence="2" id="KW-1185">Reference proteome</keyword>
<organism evidence="1 2">
    <name type="scientific">Armillaria ostoyae</name>
    <name type="common">Armillaria root rot fungus</name>
    <dbReference type="NCBI Taxonomy" id="47428"/>
    <lineage>
        <taxon>Eukaryota</taxon>
        <taxon>Fungi</taxon>
        <taxon>Dikarya</taxon>
        <taxon>Basidiomycota</taxon>
        <taxon>Agaricomycotina</taxon>
        <taxon>Agaricomycetes</taxon>
        <taxon>Agaricomycetidae</taxon>
        <taxon>Agaricales</taxon>
        <taxon>Marasmiineae</taxon>
        <taxon>Physalacriaceae</taxon>
        <taxon>Armillaria</taxon>
    </lineage>
</organism>
<dbReference type="InterPro" id="IPR036537">
    <property type="entry name" value="Adaptor_Cbl_N_dom_sf"/>
</dbReference>
<dbReference type="GO" id="GO:0007166">
    <property type="term" value="P:cell surface receptor signaling pathway"/>
    <property type="evidence" value="ECO:0007669"/>
    <property type="project" value="InterPro"/>
</dbReference>